<dbReference type="Gene3D" id="3.40.710.10">
    <property type="entry name" value="DD-peptidase/beta-lactamase superfamily"/>
    <property type="match status" value="1"/>
</dbReference>
<comment type="caution">
    <text evidence="2">The sequence shown here is derived from an EMBL/GenBank/DDBJ whole genome shotgun (WGS) entry which is preliminary data.</text>
</comment>
<proteinExistence type="predicted"/>
<protein>
    <submittedName>
        <fullName evidence="2">CubicO group peptidase (Beta-lactamase class C family)</fullName>
    </submittedName>
</protein>
<dbReference type="PANTHER" id="PTHR43283:SF7">
    <property type="entry name" value="BETA-LACTAMASE-RELATED DOMAIN-CONTAINING PROTEIN"/>
    <property type="match status" value="1"/>
</dbReference>
<dbReference type="AlphaFoldDB" id="A0A543GJ64"/>
<dbReference type="SUPFAM" id="SSF56601">
    <property type="entry name" value="beta-lactamase/transpeptidase-like"/>
    <property type="match status" value="1"/>
</dbReference>
<keyword evidence="3" id="KW-1185">Reference proteome</keyword>
<evidence type="ECO:0000313" key="2">
    <source>
        <dbReference type="EMBL" id="TQM46085.1"/>
    </source>
</evidence>
<reference evidence="2 3" key="1">
    <citation type="submission" date="2019-06" db="EMBL/GenBank/DDBJ databases">
        <title>Sequencing the genomes of 1000 actinobacteria strains.</title>
        <authorList>
            <person name="Klenk H.-P."/>
        </authorList>
    </citation>
    <scope>NUCLEOTIDE SEQUENCE [LARGE SCALE GENOMIC DNA]</scope>
    <source>
        <strain evidence="2 3">DSM 45511</strain>
    </source>
</reference>
<feature type="domain" description="Beta-lactamase-related" evidence="1">
    <location>
        <begin position="5"/>
        <end position="328"/>
    </location>
</feature>
<accession>A0A543GJ64</accession>
<sequence length="353" mass="37168">MTLQEVVEGLVARADAPGACLAVRAPGLDALAVTGHRQVLGVASPLPMTAATSHDLASVTKAFTTTALAALGVDLTDPVRRYLPDAPPVSIDDLLLHRGGLWEWWPTYCDATGPDEGARLARSLPLRYATGSGRHYSDLGFMLLGQVVEVASGTRLPDALRQLVLDPAGMTRTAYAAPVGTDVAASGTGDAIEQRMLAVGEPYPVPRSPTDFDGWRHHVIAGEVADGNAFHTFRGVSGHAGLFSTVEDLLRLGTALCASAVGEGPWPAVGAYLQPGPDPGQSRGYRWWTTTVEDCTATAYGHPGFTGTTLAVLPEHGASVVLATNRLQVRGAPVPNEEMWVPALQAAHQLLHR</sequence>
<evidence type="ECO:0000313" key="3">
    <source>
        <dbReference type="Proteomes" id="UP000319818"/>
    </source>
</evidence>
<organism evidence="2 3">
    <name type="scientific">Pseudonocardia cypriaca</name>
    <dbReference type="NCBI Taxonomy" id="882449"/>
    <lineage>
        <taxon>Bacteria</taxon>
        <taxon>Bacillati</taxon>
        <taxon>Actinomycetota</taxon>
        <taxon>Actinomycetes</taxon>
        <taxon>Pseudonocardiales</taxon>
        <taxon>Pseudonocardiaceae</taxon>
        <taxon>Pseudonocardia</taxon>
    </lineage>
</organism>
<dbReference type="InterPro" id="IPR050789">
    <property type="entry name" value="Diverse_Enzym_Activities"/>
</dbReference>
<evidence type="ECO:0000259" key="1">
    <source>
        <dbReference type="Pfam" id="PF00144"/>
    </source>
</evidence>
<gene>
    <name evidence="2" type="ORF">FB388_3490</name>
</gene>
<name>A0A543GJ64_9PSEU</name>
<dbReference type="InterPro" id="IPR012338">
    <property type="entry name" value="Beta-lactam/transpept-like"/>
</dbReference>
<dbReference type="OrthoDB" id="3863176at2"/>
<dbReference type="RefSeq" id="WP_142102134.1">
    <property type="nucleotide sequence ID" value="NZ_VFPH01000001.1"/>
</dbReference>
<dbReference type="Pfam" id="PF00144">
    <property type="entry name" value="Beta-lactamase"/>
    <property type="match status" value="1"/>
</dbReference>
<dbReference type="Proteomes" id="UP000319818">
    <property type="component" value="Unassembled WGS sequence"/>
</dbReference>
<dbReference type="EMBL" id="VFPH01000001">
    <property type="protein sequence ID" value="TQM46085.1"/>
    <property type="molecule type" value="Genomic_DNA"/>
</dbReference>
<dbReference type="InterPro" id="IPR001466">
    <property type="entry name" value="Beta-lactam-related"/>
</dbReference>
<dbReference type="PANTHER" id="PTHR43283">
    <property type="entry name" value="BETA-LACTAMASE-RELATED"/>
    <property type="match status" value="1"/>
</dbReference>